<accession>A0A2H5QPE9</accession>
<reference evidence="2 3" key="1">
    <citation type="journal article" date="2017" name="Front. Genet.">
        <title>Draft sequencing of the heterozygous diploid genome of Satsuma (Citrus unshiu Marc.) using a hybrid assembly approach.</title>
        <authorList>
            <person name="Shimizu T."/>
            <person name="Tanizawa Y."/>
            <person name="Mochizuki T."/>
            <person name="Nagasaki H."/>
            <person name="Yoshioka T."/>
            <person name="Toyoda A."/>
            <person name="Fujiyama A."/>
            <person name="Kaminuma E."/>
            <person name="Nakamura Y."/>
        </authorList>
    </citation>
    <scope>NUCLEOTIDE SEQUENCE [LARGE SCALE GENOMIC DNA]</scope>
    <source>
        <strain evidence="3">cv. Miyagawa wase</strain>
    </source>
</reference>
<organism evidence="2 3">
    <name type="scientific">Citrus unshiu</name>
    <name type="common">Satsuma mandarin</name>
    <name type="synonym">Citrus nobilis var. unshiu</name>
    <dbReference type="NCBI Taxonomy" id="55188"/>
    <lineage>
        <taxon>Eukaryota</taxon>
        <taxon>Viridiplantae</taxon>
        <taxon>Streptophyta</taxon>
        <taxon>Embryophyta</taxon>
        <taxon>Tracheophyta</taxon>
        <taxon>Spermatophyta</taxon>
        <taxon>Magnoliopsida</taxon>
        <taxon>eudicotyledons</taxon>
        <taxon>Gunneridae</taxon>
        <taxon>Pentapetalae</taxon>
        <taxon>rosids</taxon>
        <taxon>malvids</taxon>
        <taxon>Sapindales</taxon>
        <taxon>Rutaceae</taxon>
        <taxon>Aurantioideae</taxon>
        <taxon>Citrus</taxon>
    </lineage>
</organism>
<feature type="compositionally biased region" description="Polar residues" evidence="1">
    <location>
        <begin position="17"/>
        <end position="29"/>
    </location>
</feature>
<comment type="caution">
    <text evidence="2">The sequence shown here is derived from an EMBL/GenBank/DDBJ whole genome shotgun (WGS) entry which is preliminary data.</text>
</comment>
<sequence length="152" mass="16825">MVRDVREAGRGSAVPNLMSSGGNDTMSSSHPLIARCRREENLWNPRPHSITDFQISILPSIRPEFRTRQSPFGKGHQISTTAYLNLLKLAEIIFEQSQTERDLRDGGRLPTSRDSSVAGVPSAAAAPLDALFHCQSPYFIAPLDVQPLKAQW</sequence>
<dbReference type="EMBL" id="BDQV01000583">
    <property type="protein sequence ID" value="GAY66501.1"/>
    <property type="molecule type" value="Genomic_DNA"/>
</dbReference>
<dbReference type="Proteomes" id="UP000236630">
    <property type="component" value="Unassembled WGS sequence"/>
</dbReference>
<feature type="region of interest" description="Disordered" evidence="1">
    <location>
        <begin position="1"/>
        <end position="29"/>
    </location>
</feature>
<proteinExistence type="predicted"/>
<evidence type="ECO:0000313" key="3">
    <source>
        <dbReference type="Proteomes" id="UP000236630"/>
    </source>
</evidence>
<name>A0A2H5QPE9_CITUN</name>
<protein>
    <submittedName>
        <fullName evidence="2">Uncharacterized protein</fullName>
    </submittedName>
</protein>
<gene>
    <name evidence="2" type="ORF">CUMW_249250</name>
</gene>
<dbReference type="AlphaFoldDB" id="A0A2H5QPE9"/>
<evidence type="ECO:0000256" key="1">
    <source>
        <dbReference type="SAM" id="MobiDB-lite"/>
    </source>
</evidence>
<keyword evidence="3" id="KW-1185">Reference proteome</keyword>
<evidence type="ECO:0000313" key="2">
    <source>
        <dbReference type="EMBL" id="GAY66501.1"/>
    </source>
</evidence>